<dbReference type="InterPro" id="IPR036683">
    <property type="entry name" value="CO_DH_flav_C_dom_sf"/>
</dbReference>
<feature type="domain" description="FAD-binding PCMH-type" evidence="4">
    <location>
        <begin position="1"/>
        <end position="178"/>
    </location>
</feature>
<keyword evidence="3" id="KW-0560">Oxidoreductase</keyword>
<dbReference type="InterPro" id="IPR005107">
    <property type="entry name" value="CO_DH_flav_C"/>
</dbReference>
<dbReference type="InterPro" id="IPR051312">
    <property type="entry name" value="Diverse_Substr_Oxidored"/>
</dbReference>
<dbReference type="GO" id="GO:0071949">
    <property type="term" value="F:FAD binding"/>
    <property type="evidence" value="ECO:0007669"/>
    <property type="project" value="InterPro"/>
</dbReference>
<evidence type="ECO:0000256" key="2">
    <source>
        <dbReference type="ARBA" id="ARBA00022827"/>
    </source>
</evidence>
<dbReference type="Pfam" id="PF03450">
    <property type="entry name" value="CO_deh_flav_C"/>
    <property type="match status" value="1"/>
</dbReference>
<keyword evidence="2" id="KW-0274">FAD</keyword>
<gene>
    <name evidence="5" type="ORF">FZD51_11675</name>
</gene>
<dbReference type="InterPro" id="IPR016169">
    <property type="entry name" value="FAD-bd_PCMH_sub2"/>
</dbReference>
<dbReference type="RefSeq" id="WP_148974943.1">
    <property type="nucleotide sequence ID" value="NZ_VTER01000006.1"/>
</dbReference>
<dbReference type="EMBL" id="VTER01000006">
    <property type="protein sequence ID" value="TYS47599.1"/>
    <property type="molecule type" value="Genomic_DNA"/>
</dbReference>
<dbReference type="Gene3D" id="3.30.390.50">
    <property type="entry name" value="CO dehydrogenase flavoprotein, C-terminal domain"/>
    <property type="match status" value="1"/>
</dbReference>
<name>A0A5D4RAM3_9BACI</name>
<dbReference type="Gene3D" id="3.30.43.10">
    <property type="entry name" value="Uridine Diphospho-n-acetylenolpyruvylglucosamine Reductase, domain 2"/>
    <property type="match status" value="1"/>
</dbReference>
<keyword evidence="1" id="KW-0285">Flavoprotein</keyword>
<dbReference type="SUPFAM" id="SSF55447">
    <property type="entry name" value="CO dehydrogenase flavoprotein C-terminal domain-like"/>
    <property type="match status" value="1"/>
</dbReference>
<evidence type="ECO:0000313" key="5">
    <source>
        <dbReference type="EMBL" id="TYS47599.1"/>
    </source>
</evidence>
<dbReference type="SUPFAM" id="SSF56176">
    <property type="entry name" value="FAD-binding/transporter-associated domain-like"/>
    <property type="match status" value="1"/>
</dbReference>
<dbReference type="GO" id="GO:0016491">
    <property type="term" value="F:oxidoreductase activity"/>
    <property type="evidence" value="ECO:0007669"/>
    <property type="project" value="UniProtKB-KW"/>
</dbReference>
<protein>
    <submittedName>
        <fullName evidence="5">Xanthine dehydrogenase</fullName>
    </submittedName>
</protein>
<dbReference type="SMART" id="SM01092">
    <property type="entry name" value="CO_deh_flav_C"/>
    <property type="match status" value="1"/>
</dbReference>
<sequence>MIPFDFQYSKPQSIEEAVRQYYENRSSGKKPSYFSGLTELITLGRLNLVYTDAVIDLKGVEGYQGMGEDGQYLIFGGGAALTAIAESNLFPLLAKTSSEIADRTSRNKITLAGNICGQFFYREAVLPLLLSDCLLGIAGTEGLVYHPIHHVFEQEIRLKEGEFLFSILVEKKYRDLPYVSIKRRKQWDTGYPLVTAAALLKEGEIRMAFSGVCPFPFRSREMEMMLNDRAWTAAERAERALAYLPQPVLDDVEGSKEYRLFVLRNTITDCIQQLEGERQ</sequence>
<evidence type="ECO:0000259" key="4">
    <source>
        <dbReference type="PROSITE" id="PS51387"/>
    </source>
</evidence>
<dbReference type="PANTHER" id="PTHR42659">
    <property type="entry name" value="XANTHINE DEHYDROGENASE SUBUNIT C-RELATED"/>
    <property type="match status" value="1"/>
</dbReference>
<dbReference type="PROSITE" id="PS51387">
    <property type="entry name" value="FAD_PCMH"/>
    <property type="match status" value="1"/>
</dbReference>
<dbReference type="Proteomes" id="UP000322139">
    <property type="component" value="Unassembled WGS sequence"/>
</dbReference>
<organism evidence="5 6">
    <name type="scientific">Bacillus infantis</name>
    <dbReference type="NCBI Taxonomy" id="324767"/>
    <lineage>
        <taxon>Bacteria</taxon>
        <taxon>Bacillati</taxon>
        <taxon>Bacillota</taxon>
        <taxon>Bacilli</taxon>
        <taxon>Bacillales</taxon>
        <taxon>Bacillaceae</taxon>
        <taxon>Bacillus</taxon>
    </lineage>
</organism>
<proteinExistence type="predicted"/>
<accession>A0A5D4RAM3</accession>
<dbReference type="InterPro" id="IPR016166">
    <property type="entry name" value="FAD-bd_PCMH"/>
</dbReference>
<dbReference type="InterPro" id="IPR036318">
    <property type="entry name" value="FAD-bd_PCMH-like_sf"/>
</dbReference>
<dbReference type="Pfam" id="PF00941">
    <property type="entry name" value="FAD_binding_5"/>
    <property type="match status" value="1"/>
</dbReference>
<evidence type="ECO:0000256" key="3">
    <source>
        <dbReference type="ARBA" id="ARBA00023002"/>
    </source>
</evidence>
<dbReference type="PANTHER" id="PTHR42659:SF2">
    <property type="entry name" value="XANTHINE DEHYDROGENASE SUBUNIT C-RELATED"/>
    <property type="match status" value="1"/>
</dbReference>
<evidence type="ECO:0000313" key="6">
    <source>
        <dbReference type="Proteomes" id="UP000322139"/>
    </source>
</evidence>
<dbReference type="InterPro" id="IPR016167">
    <property type="entry name" value="FAD-bd_PCMH_sub1"/>
</dbReference>
<dbReference type="Gene3D" id="3.30.465.10">
    <property type="match status" value="1"/>
</dbReference>
<dbReference type="InterPro" id="IPR002346">
    <property type="entry name" value="Mopterin_DH_FAD-bd"/>
</dbReference>
<dbReference type="AlphaFoldDB" id="A0A5D4RAM3"/>
<comment type="caution">
    <text evidence="5">The sequence shown here is derived from an EMBL/GenBank/DDBJ whole genome shotgun (WGS) entry which is preliminary data.</text>
</comment>
<evidence type="ECO:0000256" key="1">
    <source>
        <dbReference type="ARBA" id="ARBA00022630"/>
    </source>
</evidence>
<reference evidence="5 6" key="1">
    <citation type="submission" date="2019-08" db="EMBL/GenBank/DDBJ databases">
        <title>Bacillus genomes from the desert of Cuatro Cienegas, Coahuila.</title>
        <authorList>
            <person name="Olmedo-Alvarez G."/>
        </authorList>
    </citation>
    <scope>NUCLEOTIDE SEQUENCE [LARGE SCALE GENOMIC DNA]</scope>
    <source>
        <strain evidence="5 6">CH446_14T</strain>
    </source>
</reference>